<dbReference type="GO" id="GO:0003735">
    <property type="term" value="F:structural constituent of ribosome"/>
    <property type="evidence" value="ECO:0007669"/>
    <property type="project" value="InterPro"/>
</dbReference>
<dbReference type="AlphaFoldDB" id="A0A074XAM8"/>
<feature type="region of interest" description="Disordered" evidence="4">
    <location>
        <begin position="81"/>
        <end position="114"/>
    </location>
</feature>
<dbReference type="GeneID" id="25407761"/>
<dbReference type="GO" id="GO:0005763">
    <property type="term" value="C:mitochondrial small ribosomal subunit"/>
    <property type="evidence" value="ECO:0007669"/>
    <property type="project" value="InterPro"/>
</dbReference>
<dbReference type="Proteomes" id="UP000027730">
    <property type="component" value="Unassembled WGS sequence"/>
</dbReference>
<evidence type="ECO:0000313" key="6">
    <source>
        <dbReference type="Proteomes" id="UP000027730"/>
    </source>
</evidence>
<dbReference type="OrthoDB" id="274752at2759"/>
<evidence type="ECO:0000313" key="5">
    <source>
        <dbReference type="EMBL" id="KEQ71661.1"/>
    </source>
</evidence>
<dbReference type="HOGENOM" id="CLU_086706_0_0_1"/>
<gene>
    <name evidence="5" type="ORF">M436DRAFT_13258</name>
</gene>
<dbReference type="PANTHER" id="PTHR24088">
    <property type="entry name" value="28S RIBOSOMAL PROTEIN S17, MITOCHONDRIAL"/>
    <property type="match status" value="1"/>
</dbReference>
<feature type="compositionally biased region" description="Basic and acidic residues" evidence="4">
    <location>
        <begin position="168"/>
        <end position="197"/>
    </location>
</feature>
<sequence>VGVVVSAGKMQNTVKVRLPSQKWNNYLRKHFKDHSDHLVHDPKSSLNIGDVVALRPFRAAKHVHHVVSEILVPFGTPITQRPPIPSAGESEAAYNAKRHSKKERRSLRRAAAQGSESAIAKLDAMEVEAGQGVKAGKGEKGAKNAGLLGNKGQKLPKGVLPGGKHAVGKIDERAKHNKEQAIKRNEKAEKNLLEAKQ</sequence>
<protein>
    <submittedName>
        <fullName evidence="5">Nucleic acid-binding protein</fullName>
    </submittedName>
</protein>
<keyword evidence="6" id="KW-1185">Reference proteome</keyword>
<feature type="non-terminal residue" evidence="5">
    <location>
        <position position="197"/>
    </location>
</feature>
<dbReference type="EMBL" id="KL584713">
    <property type="protein sequence ID" value="KEQ71661.1"/>
    <property type="molecule type" value="Genomic_DNA"/>
</dbReference>
<dbReference type="InterPro" id="IPR012340">
    <property type="entry name" value="NA-bd_OB-fold"/>
</dbReference>
<feature type="region of interest" description="Disordered" evidence="4">
    <location>
        <begin position="135"/>
        <end position="197"/>
    </location>
</feature>
<dbReference type="SUPFAM" id="SSF50249">
    <property type="entry name" value="Nucleic acid-binding proteins"/>
    <property type="match status" value="1"/>
</dbReference>
<evidence type="ECO:0000256" key="4">
    <source>
        <dbReference type="SAM" id="MobiDB-lite"/>
    </source>
</evidence>
<keyword evidence="3" id="KW-0687">Ribonucleoprotein</keyword>
<accession>A0A074XAM8</accession>
<feature type="compositionally biased region" description="Basic residues" evidence="4">
    <location>
        <begin position="96"/>
        <end position="108"/>
    </location>
</feature>
<keyword evidence="2" id="KW-0689">Ribosomal protein</keyword>
<dbReference type="InterPro" id="IPR039193">
    <property type="entry name" value="Ribosomal_uS17m_metazoa"/>
</dbReference>
<evidence type="ECO:0000256" key="1">
    <source>
        <dbReference type="ARBA" id="ARBA00010254"/>
    </source>
</evidence>
<dbReference type="PANTHER" id="PTHR24088:SF0">
    <property type="entry name" value="SMALL RIBOSOMAL SUBUNIT PROTEIN US17M"/>
    <property type="match status" value="1"/>
</dbReference>
<dbReference type="Pfam" id="PF00366">
    <property type="entry name" value="Ribosomal_S17"/>
    <property type="match status" value="1"/>
</dbReference>
<name>A0A074XAM8_9PEZI</name>
<evidence type="ECO:0000256" key="2">
    <source>
        <dbReference type="ARBA" id="ARBA00022980"/>
    </source>
</evidence>
<reference evidence="5 6" key="1">
    <citation type="journal article" date="2014" name="BMC Genomics">
        <title>Genome sequencing of four Aureobasidium pullulans varieties: biotechnological potential, stress tolerance, and description of new species.</title>
        <authorList>
            <person name="Gostin Ar C."/>
            <person name="Ohm R.A."/>
            <person name="Kogej T."/>
            <person name="Sonjak S."/>
            <person name="Turk M."/>
            <person name="Zajc J."/>
            <person name="Zalar P."/>
            <person name="Grube M."/>
            <person name="Sun H."/>
            <person name="Han J."/>
            <person name="Sharma A."/>
            <person name="Chiniquy J."/>
            <person name="Ngan C.Y."/>
            <person name="Lipzen A."/>
            <person name="Barry K."/>
            <person name="Grigoriev I.V."/>
            <person name="Gunde-Cimerman N."/>
        </authorList>
    </citation>
    <scope>NUCLEOTIDE SEQUENCE [LARGE SCALE GENOMIC DNA]</scope>
    <source>
        <strain evidence="5 6">CBS 147.97</strain>
    </source>
</reference>
<proteinExistence type="inferred from homology"/>
<organism evidence="5 6">
    <name type="scientific">Aureobasidium namibiae CBS 147.97</name>
    <dbReference type="NCBI Taxonomy" id="1043004"/>
    <lineage>
        <taxon>Eukaryota</taxon>
        <taxon>Fungi</taxon>
        <taxon>Dikarya</taxon>
        <taxon>Ascomycota</taxon>
        <taxon>Pezizomycotina</taxon>
        <taxon>Dothideomycetes</taxon>
        <taxon>Dothideomycetidae</taxon>
        <taxon>Dothideales</taxon>
        <taxon>Saccotheciaceae</taxon>
        <taxon>Aureobasidium</taxon>
    </lineage>
</organism>
<comment type="similarity">
    <text evidence="1">Belongs to the universal ribosomal protein uS17 family.</text>
</comment>
<dbReference type="STRING" id="1043004.A0A074XAM8"/>
<dbReference type="GO" id="GO:0032543">
    <property type="term" value="P:mitochondrial translation"/>
    <property type="evidence" value="ECO:0007669"/>
    <property type="project" value="TreeGrafter"/>
</dbReference>
<feature type="non-terminal residue" evidence="5">
    <location>
        <position position="1"/>
    </location>
</feature>
<dbReference type="InterPro" id="IPR000266">
    <property type="entry name" value="Ribosomal_uS17"/>
</dbReference>
<dbReference type="RefSeq" id="XP_013425750.1">
    <property type="nucleotide sequence ID" value="XM_013570296.1"/>
</dbReference>
<evidence type="ECO:0000256" key="3">
    <source>
        <dbReference type="ARBA" id="ARBA00023274"/>
    </source>
</evidence>
<dbReference type="CDD" id="cd00364">
    <property type="entry name" value="Ribosomal_uS17"/>
    <property type="match status" value="1"/>
</dbReference>
<dbReference type="Gene3D" id="2.40.50.140">
    <property type="entry name" value="Nucleic acid-binding proteins"/>
    <property type="match status" value="1"/>
</dbReference>